<keyword evidence="3" id="KW-0732">Signal</keyword>
<keyword evidence="2" id="KW-0964">Secreted</keyword>
<dbReference type="InterPro" id="IPR029277">
    <property type="entry name" value="SVWC_dom"/>
</dbReference>
<evidence type="ECO:0000313" key="5">
    <source>
        <dbReference type="EMBL" id="AIW62473.1"/>
    </source>
</evidence>
<dbReference type="GO" id="GO:0005576">
    <property type="term" value="C:extracellular region"/>
    <property type="evidence" value="ECO:0007669"/>
    <property type="project" value="UniProtKB-SubCell"/>
</dbReference>
<dbReference type="SMART" id="SM01318">
    <property type="entry name" value="SVWC"/>
    <property type="match status" value="1"/>
</dbReference>
<protein>
    <submittedName>
        <fullName evidence="5">PXCC family protein</fullName>
    </submittedName>
</protein>
<evidence type="ECO:0000259" key="4">
    <source>
        <dbReference type="SMART" id="SM01318"/>
    </source>
</evidence>
<comment type="subcellular location">
    <subcellularLocation>
        <location evidence="1">Secreted</location>
    </subcellularLocation>
</comment>
<accession>A0A0A0VC16</accession>
<feature type="chain" id="PRO_5001970844" evidence="3">
    <location>
        <begin position="24"/>
        <end position="91"/>
    </location>
</feature>
<name>A0A0A0VC16_SCYTH</name>
<dbReference type="EMBL" id="KF860499">
    <property type="protein sequence ID" value="AIW62473.1"/>
    <property type="molecule type" value="mRNA"/>
</dbReference>
<dbReference type="AlphaFoldDB" id="A0A0A0VC16"/>
<evidence type="ECO:0000256" key="3">
    <source>
        <dbReference type="SAM" id="SignalP"/>
    </source>
</evidence>
<proteinExistence type="evidence at transcript level"/>
<sequence>MASRSSVVLMTCLMCACSTLVSAGNCDFYGEIVKPGERYFSKTDCSMMECTDDAVNVFICGFVVSINECKLVEEKEKQYPYCCPHMVCPQG</sequence>
<dbReference type="Pfam" id="PF15430">
    <property type="entry name" value="SVWC"/>
    <property type="match status" value="1"/>
</dbReference>
<evidence type="ECO:0000256" key="1">
    <source>
        <dbReference type="ARBA" id="ARBA00004613"/>
    </source>
</evidence>
<feature type="signal peptide" evidence="3">
    <location>
        <begin position="1"/>
        <end position="23"/>
    </location>
</feature>
<dbReference type="PROSITE" id="PS51257">
    <property type="entry name" value="PROKAR_LIPOPROTEIN"/>
    <property type="match status" value="1"/>
</dbReference>
<reference evidence="5" key="1">
    <citation type="submission" date="2013-11" db="EMBL/GenBank/DDBJ databases">
        <authorList>
            <person name="Thropp P.A."/>
            <person name="Correa S.M."/>
            <person name="Garb J.E."/>
            <person name="Binford G.J."/>
        </authorList>
    </citation>
    <scope>NUCLEOTIDE SEQUENCE</scope>
    <source>
        <tissue evidence="5">Venom gland</tissue>
    </source>
</reference>
<feature type="domain" description="Single" evidence="4">
    <location>
        <begin position="26"/>
        <end position="88"/>
    </location>
</feature>
<reference evidence="5" key="2">
    <citation type="journal article" date="2014" name="J. Proteome Res.">
        <title>Spit and venom from scytodes spiders: a diverse and distinct cocktail.</title>
        <authorList>
            <person name="Zobel-Thropp P.A."/>
            <person name="Correa S.M."/>
            <person name="Garb J.E."/>
            <person name="Binford G.J."/>
        </authorList>
    </citation>
    <scope>NUCLEOTIDE SEQUENCE</scope>
    <source>
        <tissue evidence="5">Venom gland</tissue>
    </source>
</reference>
<organism evidence="5">
    <name type="scientific">Scytodes thoracica</name>
    <name type="common">Spitting spider</name>
    <name type="synonym">Aranea thoracica</name>
    <dbReference type="NCBI Taxonomy" id="1112478"/>
    <lineage>
        <taxon>Eukaryota</taxon>
        <taxon>Metazoa</taxon>
        <taxon>Ecdysozoa</taxon>
        <taxon>Arthropoda</taxon>
        <taxon>Chelicerata</taxon>
        <taxon>Arachnida</taxon>
        <taxon>Araneae</taxon>
        <taxon>Araneomorphae</taxon>
        <taxon>Haplogynae</taxon>
        <taxon>Scytodoidea</taxon>
        <taxon>Scytodidae</taxon>
        <taxon>Scytodes</taxon>
    </lineage>
</organism>
<evidence type="ECO:0000256" key="2">
    <source>
        <dbReference type="ARBA" id="ARBA00022525"/>
    </source>
</evidence>